<dbReference type="AlphaFoldDB" id="A0A225E6L6"/>
<keyword evidence="2" id="KW-1185">Reference proteome</keyword>
<reference evidence="2" key="1">
    <citation type="submission" date="2017-06" db="EMBL/GenBank/DDBJ databases">
        <title>Genome analysis of Fimbriiglobus ruber SP5, the first member of the order Planctomycetales with confirmed chitinolytic capability.</title>
        <authorList>
            <person name="Ravin N.V."/>
            <person name="Rakitin A.L."/>
            <person name="Ivanova A.A."/>
            <person name="Beletsky A.V."/>
            <person name="Kulichevskaya I.S."/>
            <person name="Mardanov A.V."/>
            <person name="Dedysh S.N."/>
        </authorList>
    </citation>
    <scope>NUCLEOTIDE SEQUENCE [LARGE SCALE GENOMIC DNA]</scope>
    <source>
        <strain evidence="2">SP5</strain>
    </source>
</reference>
<accession>A0A225E6L6</accession>
<organism evidence="1 2">
    <name type="scientific">Fimbriiglobus ruber</name>
    <dbReference type="NCBI Taxonomy" id="1908690"/>
    <lineage>
        <taxon>Bacteria</taxon>
        <taxon>Pseudomonadati</taxon>
        <taxon>Planctomycetota</taxon>
        <taxon>Planctomycetia</taxon>
        <taxon>Gemmatales</taxon>
        <taxon>Gemmataceae</taxon>
        <taxon>Fimbriiglobus</taxon>
    </lineage>
</organism>
<dbReference type="Proteomes" id="UP000214646">
    <property type="component" value="Unassembled WGS sequence"/>
</dbReference>
<proteinExistence type="predicted"/>
<evidence type="ECO:0000313" key="1">
    <source>
        <dbReference type="EMBL" id="OWK47404.1"/>
    </source>
</evidence>
<protein>
    <submittedName>
        <fullName evidence="1">Uncharacterized protein</fullName>
    </submittedName>
</protein>
<gene>
    <name evidence="1" type="ORF">FRUB_01103</name>
</gene>
<evidence type="ECO:0000313" key="2">
    <source>
        <dbReference type="Proteomes" id="UP000214646"/>
    </source>
</evidence>
<dbReference type="RefSeq" id="WP_088252514.1">
    <property type="nucleotide sequence ID" value="NZ_NIDE01000001.1"/>
</dbReference>
<sequence length="121" mass="12884">MRNLLALVGLVVVGFCGLGYYLNWYSFAVEPGLDGKQHIQVDVDTKKITTDAKTFGNRVEKVVENAQKSNGSELKTGTSDFVGPPAPIEVVPAKPSQNVDASIPAAKFPIKISIPGPGKDD</sequence>
<name>A0A225E6L6_9BACT</name>
<dbReference type="EMBL" id="NIDE01000001">
    <property type="protein sequence ID" value="OWK47404.1"/>
    <property type="molecule type" value="Genomic_DNA"/>
</dbReference>
<comment type="caution">
    <text evidence="1">The sequence shown here is derived from an EMBL/GenBank/DDBJ whole genome shotgun (WGS) entry which is preliminary data.</text>
</comment>